<keyword evidence="5" id="KW-1003">Cell membrane</keyword>
<dbReference type="GO" id="GO:0006826">
    <property type="term" value="P:iron ion transport"/>
    <property type="evidence" value="ECO:0007669"/>
    <property type="project" value="TreeGrafter"/>
</dbReference>
<comment type="similarity">
    <text evidence="2">Belongs to the ferric reductase (FRE) family.</text>
</comment>
<evidence type="ECO:0000259" key="11">
    <source>
        <dbReference type="PROSITE" id="PS51384"/>
    </source>
</evidence>
<gene>
    <name evidence="12" type="ORF">GGP41_007859</name>
</gene>
<dbReference type="InterPro" id="IPR017927">
    <property type="entry name" value="FAD-bd_FR_type"/>
</dbReference>
<comment type="caution">
    <text evidence="12">The sequence shown here is derived from an EMBL/GenBank/DDBJ whole genome shotgun (WGS) entry which is preliminary data.</text>
</comment>
<evidence type="ECO:0000256" key="4">
    <source>
        <dbReference type="ARBA" id="ARBA00022448"/>
    </source>
</evidence>
<dbReference type="CDD" id="cd06186">
    <property type="entry name" value="NOX_Duox_like_FAD_NADP"/>
    <property type="match status" value="1"/>
</dbReference>
<organism evidence="12 13">
    <name type="scientific">Cochliobolus sativus</name>
    <name type="common">Common root rot and spot blotch fungus</name>
    <name type="synonym">Bipolaris sorokiniana</name>
    <dbReference type="NCBI Taxonomy" id="45130"/>
    <lineage>
        <taxon>Eukaryota</taxon>
        <taxon>Fungi</taxon>
        <taxon>Dikarya</taxon>
        <taxon>Ascomycota</taxon>
        <taxon>Pezizomycotina</taxon>
        <taxon>Dothideomycetes</taxon>
        <taxon>Pleosporomycetidae</taxon>
        <taxon>Pleosporales</taxon>
        <taxon>Pleosporineae</taxon>
        <taxon>Pleosporaceae</taxon>
        <taxon>Bipolaris</taxon>
    </lineage>
</organism>
<evidence type="ECO:0000256" key="6">
    <source>
        <dbReference type="ARBA" id="ARBA00022982"/>
    </source>
</evidence>
<dbReference type="Gene3D" id="2.40.30.10">
    <property type="entry name" value="Translation factors"/>
    <property type="match status" value="1"/>
</dbReference>
<dbReference type="Pfam" id="PF08030">
    <property type="entry name" value="NAD_binding_6"/>
    <property type="match status" value="1"/>
</dbReference>
<sequence>MDRQWSPSIWYSMLFSGLIAFLILCFSTRLAFQWLAALITDAILKYLVYSTTSLFGISKWRISAKDTMFPLLYVSANGICMGWGVKAAKELSSRSASMLATNLILLLPGSNVAADILHMSLKVYHQTHSLIGLVALIQTSIHAGRELTAHGWTDNINTISGIAPNTSVSVENFHNTLQIKVKVPRPWKIQPGQYVYLTMRRPGFFSILQRHPFMVADSESDDHDFQLRIQPRAGFTSRLLTQTLYRTRELSAFIEGPYGQGFDLRDFGTVVLFASGIGIVGHLAYVQKLIRDHQQSKTKTRDILLIWHVDDKYQLDLVWEVMNIILRKDDLPSTATHKHTGITSRGGKKDRFLGGSTTGENPGVRPAPHGDNASYNIIDVYIYGDYEIFNEAGNAVSYRRTGSRIAEVKGKPDVRQIINDVLETRNGRLAICGKIFHSLSLHLIT</sequence>
<keyword evidence="10" id="KW-1133">Transmembrane helix</keyword>
<evidence type="ECO:0000313" key="13">
    <source>
        <dbReference type="Proteomes" id="UP000624244"/>
    </source>
</evidence>
<dbReference type="EC" id="1.16.1.9" evidence="3"/>
<dbReference type="PROSITE" id="PS51384">
    <property type="entry name" value="FAD_FR"/>
    <property type="match status" value="1"/>
</dbReference>
<dbReference type="PANTHER" id="PTHR32361:SF9">
    <property type="entry name" value="FERRIC REDUCTASE TRANSMEMBRANE COMPONENT 3-RELATED"/>
    <property type="match status" value="1"/>
</dbReference>
<keyword evidence="7" id="KW-0560">Oxidoreductase</keyword>
<evidence type="ECO:0000256" key="8">
    <source>
        <dbReference type="ARBA" id="ARBA00048483"/>
    </source>
</evidence>
<dbReference type="GO" id="GO:0052851">
    <property type="term" value="F:ferric-chelate reductase (NADPH) activity"/>
    <property type="evidence" value="ECO:0007669"/>
    <property type="project" value="UniProtKB-EC"/>
</dbReference>
<evidence type="ECO:0000313" key="12">
    <source>
        <dbReference type="EMBL" id="KAF5852445.1"/>
    </source>
</evidence>
<dbReference type="SUPFAM" id="SSF63380">
    <property type="entry name" value="Riboflavin synthase domain-like"/>
    <property type="match status" value="1"/>
</dbReference>
<dbReference type="AlphaFoldDB" id="A0A8H5ZNU6"/>
<name>A0A8H5ZNU6_COCSA</name>
<dbReference type="InterPro" id="IPR051410">
    <property type="entry name" value="Ferric/Cupric_Reductase"/>
</dbReference>
<dbReference type="SUPFAM" id="SSF52343">
    <property type="entry name" value="Ferredoxin reductase-like, C-terminal NADP-linked domain"/>
    <property type="match status" value="1"/>
</dbReference>
<evidence type="ECO:0000256" key="2">
    <source>
        <dbReference type="ARBA" id="ARBA00006278"/>
    </source>
</evidence>
<evidence type="ECO:0000256" key="9">
    <source>
        <dbReference type="SAM" id="MobiDB-lite"/>
    </source>
</evidence>
<evidence type="ECO:0000256" key="3">
    <source>
        <dbReference type="ARBA" id="ARBA00012668"/>
    </source>
</evidence>
<feature type="region of interest" description="Disordered" evidence="9">
    <location>
        <begin position="336"/>
        <end position="368"/>
    </location>
</feature>
<feature type="domain" description="FAD-binding FR-type" evidence="11">
    <location>
        <begin position="149"/>
        <end position="264"/>
    </location>
</feature>
<evidence type="ECO:0000256" key="7">
    <source>
        <dbReference type="ARBA" id="ARBA00023002"/>
    </source>
</evidence>
<dbReference type="GO" id="GO:0015677">
    <property type="term" value="P:copper ion import"/>
    <property type="evidence" value="ECO:0007669"/>
    <property type="project" value="TreeGrafter"/>
</dbReference>
<evidence type="ECO:0000256" key="10">
    <source>
        <dbReference type="SAM" id="Phobius"/>
    </source>
</evidence>
<dbReference type="GO" id="GO:0005886">
    <property type="term" value="C:plasma membrane"/>
    <property type="evidence" value="ECO:0007669"/>
    <property type="project" value="UniProtKB-SubCell"/>
</dbReference>
<dbReference type="PANTHER" id="PTHR32361">
    <property type="entry name" value="FERRIC/CUPRIC REDUCTASE TRANSMEMBRANE COMPONENT"/>
    <property type="match status" value="1"/>
</dbReference>
<dbReference type="Pfam" id="PF08022">
    <property type="entry name" value="FAD_binding_8"/>
    <property type="match status" value="1"/>
</dbReference>
<reference evidence="12" key="1">
    <citation type="submission" date="2019-11" db="EMBL/GenBank/DDBJ databases">
        <title>Bipolaris sorokiniana Genome sequencing.</title>
        <authorList>
            <person name="Wang H."/>
        </authorList>
    </citation>
    <scope>NUCLEOTIDE SEQUENCE</scope>
</reference>
<comment type="subcellular location">
    <subcellularLocation>
        <location evidence="1">Cell membrane</location>
        <topology evidence="1">Multi-pass membrane protein</topology>
    </subcellularLocation>
</comment>
<keyword evidence="10" id="KW-0812">Transmembrane</keyword>
<evidence type="ECO:0000256" key="5">
    <source>
        <dbReference type="ARBA" id="ARBA00022475"/>
    </source>
</evidence>
<keyword evidence="10" id="KW-0472">Membrane</keyword>
<keyword evidence="6" id="KW-0249">Electron transport</keyword>
<dbReference type="GO" id="GO:0006879">
    <property type="term" value="P:intracellular iron ion homeostasis"/>
    <property type="evidence" value="ECO:0007669"/>
    <property type="project" value="TreeGrafter"/>
</dbReference>
<dbReference type="InterPro" id="IPR017938">
    <property type="entry name" value="Riboflavin_synthase-like_b-brl"/>
</dbReference>
<dbReference type="Proteomes" id="UP000624244">
    <property type="component" value="Unassembled WGS sequence"/>
</dbReference>
<keyword evidence="4" id="KW-0813">Transport</keyword>
<comment type="catalytic activity">
    <reaction evidence="8">
        <text>2 a Fe(II)-siderophore + NADP(+) + H(+) = 2 a Fe(III)-siderophore + NADPH</text>
        <dbReference type="Rhea" id="RHEA:28795"/>
        <dbReference type="Rhea" id="RHEA-COMP:11342"/>
        <dbReference type="Rhea" id="RHEA-COMP:11344"/>
        <dbReference type="ChEBI" id="CHEBI:15378"/>
        <dbReference type="ChEBI" id="CHEBI:29033"/>
        <dbReference type="ChEBI" id="CHEBI:29034"/>
        <dbReference type="ChEBI" id="CHEBI:57783"/>
        <dbReference type="ChEBI" id="CHEBI:58349"/>
        <dbReference type="EC" id="1.16.1.9"/>
    </reaction>
</comment>
<accession>A0A8H5ZNU6</accession>
<feature type="transmembrane region" description="Helical" evidence="10">
    <location>
        <begin position="267"/>
        <end position="286"/>
    </location>
</feature>
<proteinExistence type="inferred from homology"/>
<protein>
    <recommendedName>
        <fullName evidence="3">ferric-chelate reductase (NADPH)</fullName>
        <ecNumber evidence="3">1.16.1.9</ecNumber>
    </recommendedName>
</protein>
<dbReference type="InterPro" id="IPR013112">
    <property type="entry name" value="FAD-bd_8"/>
</dbReference>
<dbReference type="EMBL" id="WNKQ01000003">
    <property type="protein sequence ID" value="KAF5852445.1"/>
    <property type="molecule type" value="Genomic_DNA"/>
</dbReference>
<dbReference type="Gene3D" id="3.40.50.80">
    <property type="entry name" value="Nucleotide-binding domain of ferredoxin-NADP reductase (FNR) module"/>
    <property type="match status" value="1"/>
</dbReference>
<dbReference type="InterPro" id="IPR039261">
    <property type="entry name" value="FNR_nucleotide-bd"/>
</dbReference>
<evidence type="ECO:0000256" key="1">
    <source>
        <dbReference type="ARBA" id="ARBA00004651"/>
    </source>
</evidence>
<dbReference type="InterPro" id="IPR013121">
    <property type="entry name" value="Fe_red_NAD-bd_6"/>
</dbReference>